<dbReference type="InterPro" id="IPR013655">
    <property type="entry name" value="PAS_fold_3"/>
</dbReference>
<dbReference type="PRINTS" id="PR00344">
    <property type="entry name" value="BCTRLSENSOR"/>
</dbReference>
<evidence type="ECO:0000256" key="2">
    <source>
        <dbReference type="ARBA" id="ARBA00012438"/>
    </source>
</evidence>
<keyword evidence="4" id="KW-0808">Transferase</keyword>
<proteinExistence type="predicted"/>
<dbReference type="GO" id="GO:0004673">
    <property type="term" value="F:protein histidine kinase activity"/>
    <property type="evidence" value="ECO:0007669"/>
    <property type="project" value="UniProtKB-EC"/>
</dbReference>
<dbReference type="SMART" id="SM00387">
    <property type="entry name" value="HATPase_c"/>
    <property type="match status" value="1"/>
</dbReference>
<dbReference type="NCBIfam" id="TIGR00229">
    <property type="entry name" value="sensory_box"/>
    <property type="match status" value="1"/>
</dbReference>
<dbReference type="EC" id="2.7.13.3" evidence="2"/>
<organism evidence="8 9">
    <name type="scientific">Legionella israelensis</name>
    <dbReference type="NCBI Taxonomy" id="454"/>
    <lineage>
        <taxon>Bacteria</taxon>
        <taxon>Pseudomonadati</taxon>
        <taxon>Pseudomonadota</taxon>
        <taxon>Gammaproteobacteria</taxon>
        <taxon>Legionellales</taxon>
        <taxon>Legionellaceae</taxon>
        <taxon>Legionella</taxon>
    </lineage>
</organism>
<dbReference type="RefSeq" id="WP_135060448.1">
    <property type="nucleotide sequence ID" value="NZ_CP038254.1"/>
</dbReference>
<dbReference type="AlphaFoldDB" id="A0AAX1EGQ1"/>
<evidence type="ECO:0000259" key="7">
    <source>
        <dbReference type="PROSITE" id="PS50109"/>
    </source>
</evidence>
<dbReference type="InterPro" id="IPR036890">
    <property type="entry name" value="HATPase_C_sf"/>
</dbReference>
<name>A0AAX1EGQ1_9GAMM</name>
<dbReference type="Proteomes" id="UP000295517">
    <property type="component" value="Chromosome"/>
</dbReference>
<dbReference type="InterPro" id="IPR035965">
    <property type="entry name" value="PAS-like_dom_sf"/>
</dbReference>
<evidence type="ECO:0000313" key="9">
    <source>
        <dbReference type="Proteomes" id="UP000295517"/>
    </source>
</evidence>
<comment type="catalytic activity">
    <reaction evidence="1">
        <text>ATP + protein L-histidine = ADP + protein N-phospho-L-histidine.</text>
        <dbReference type="EC" id="2.7.13.3"/>
    </reaction>
</comment>
<evidence type="ECO:0000256" key="5">
    <source>
        <dbReference type="ARBA" id="ARBA00022777"/>
    </source>
</evidence>
<dbReference type="PANTHER" id="PTHR43304">
    <property type="entry name" value="PHYTOCHROME-LIKE PROTEIN CPH1"/>
    <property type="match status" value="1"/>
</dbReference>
<dbReference type="InterPro" id="IPR052162">
    <property type="entry name" value="Sensor_kinase/Photoreceptor"/>
</dbReference>
<gene>
    <name evidence="8" type="ORF">E3983_07470</name>
</gene>
<feature type="domain" description="Histidine kinase" evidence="7">
    <location>
        <begin position="284"/>
        <end position="464"/>
    </location>
</feature>
<dbReference type="Pfam" id="PF02518">
    <property type="entry name" value="HATPase_c"/>
    <property type="match status" value="1"/>
</dbReference>
<dbReference type="SUPFAM" id="SSF55785">
    <property type="entry name" value="PYP-like sensor domain (PAS domain)"/>
    <property type="match status" value="1"/>
</dbReference>
<dbReference type="PROSITE" id="PS50109">
    <property type="entry name" value="HIS_KIN"/>
    <property type="match status" value="1"/>
</dbReference>
<dbReference type="InterPro" id="IPR005467">
    <property type="entry name" value="His_kinase_dom"/>
</dbReference>
<dbReference type="EMBL" id="CP038254">
    <property type="protein sequence ID" value="QBR84212.1"/>
    <property type="molecule type" value="Genomic_DNA"/>
</dbReference>
<dbReference type="InterPro" id="IPR000014">
    <property type="entry name" value="PAS"/>
</dbReference>
<dbReference type="CDD" id="cd00130">
    <property type="entry name" value="PAS"/>
    <property type="match status" value="1"/>
</dbReference>
<keyword evidence="5" id="KW-0418">Kinase</keyword>
<protein>
    <recommendedName>
        <fullName evidence="2">histidine kinase</fullName>
        <ecNumber evidence="2">2.7.13.3</ecNumber>
    </recommendedName>
</protein>
<evidence type="ECO:0000313" key="8">
    <source>
        <dbReference type="EMBL" id="QBR84212.1"/>
    </source>
</evidence>
<accession>A0AAX1EGQ1</accession>
<sequence length="474" mass="54304">MDIHKLLKRQMKNLQLNFDIRPENNEKWHEFISRVNKAYIDADQEHYLNERSIDISSKELMALNQKLENAQRIAKMGYWYYEGDNDYTVWSKELFSLFDLNPNEKPPNYNQFLFLVHEEDRKELKDKVEKALTENEDYECEIRVKNANGEYRWYRTIAQSQGNQQISGVVIDIHKDKMAEEKIKELNKQLVDTARRAGMAEVASSVLHNIGNVLNSSNISLDQLKTSHSGACYQKFFKIIEMLSEHMDDLPDYLTQDSKGQLIRKYLPSLSQMLIEEEQKNQAEINSLVNDLNHINEIVSLQKSVSGLSSINEKVYIPDVIESALNMTMSSCKDESIKIYKKFNECPLVFTDKSKLLQIIVNLIQNAKDAVLQNNNASVKEIKLVLNKCKDNKVQIKVIDNGIGIEADNIKRIFTFGFTTKPQGHGFGLHSSALSAQEMGGALRAESTGYGKGAHFILTLPMTYNSVQKGIFNE</sequence>
<evidence type="ECO:0000256" key="1">
    <source>
        <dbReference type="ARBA" id="ARBA00000085"/>
    </source>
</evidence>
<feature type="coiled-coil region" evidence="6">
    <location>
        <begin position="114"/>
        <end position="148"/>
    </location>
</feature>
<keyword evidence="6" id="KW-0175">Coiled coil</keyword>
<dbReference type="Gene3D" id="3.30.565.10">
    <property type="entry name" value="Histidine kinase-like ATPase, C-terminal domain"/>
    <property type="match status" value="1"/>
</dbReference>
<reference evidence="8 9" key="1">
    <citation type="submission" date="2019-03" db="EMBL/GenBank/DDBJ databases">
        <title>Diverse conjugative elements silence natural transformation in Legionella species.</title>
        <authorList>
            <person name="Durieux I."/>
            <person name="Ginevra C."/>
            <person name="Attaiech L."/>
            <person name="Picq K."/>
            <person name="Juan P.A."/>
            <person name="Jarraud S."/>
            <person name="Charpentier X."/>
        </authorList>
    </citation>
    <scope>NUCLEOTIDE SEQUENCE [LARGE SCALE GENOMIC DNA]</scope>
    <source>
        <strain evidence="8 9">HL-0427-4011</strain>
    </source>
</reference>
<evidence type="ECO:0000256" key="6">
    <source>
        <dbReference type="SAM" id="Coils"/>
    </source>
</evidence>
<keyword evidence="3" id="KW-0597">Phosphoprotein</keyword>
<dbReference type="Pfam" id="PF08447">
    <property type="entry name" value="PAS_3"/>
    <property type="match status" value="1"/>
</dbReference>
<dbReference type="InterPro" id="IPR004358">
    <property type="entry name" value="Sig_transdc_His_kin-like_C"/>
</dbReference>
<dbReference type="InterPro" id="IPR003594">
    <property type="entry name" value="HATPase_dom"/>
</dbReference>
<evidence type="ECO:0000256" key="3">
    <source>
        <dbReference type="ARBA" id="ARBA00022553"/>
    </source>
</evidence>
<dbReference type="PANTHER" id="PTHR43304:SF1">
    <property type="entry name" value="PAC DOMAIN-CONTAINING PROTEIN"/>
    <property type="match status" value="1"/>
</dbReference>
<evidence type="ECO:0000256" key="4">
    <source>
        <dbReference type="ARBA" id="ARBA00022679"/>
    </source>
</evidence>
<dbReference type="Gene3D" id="3.30.450.20">
    <property type="entry name" value="PAS domain"/>
    <property type="match status" value="1"/>
</dbReference>
<dbReference type="SUPFAM" id="SSF55874">
    <property type="entry name" value="ATPase domain of HSP90 chaperone/DNA topoisomerase II/histidine kinase"/>
    <property type="match status" value="1"/>
</dbReference>